<feature type="region of interest" description="Disordered" evidence="1">
    <location>
        <begin position="98"/>
        <end position="135"/>
    </location>
</feature>
<accession>A0A1W7R952</accession>
<protein>
    <submittedName>
        <fullName evidence="2">Venom protein</fullName>
    </submittedName>
</protein>
<proteinExistence type="predicted"/>
<evidence type="ECO:0000256" key="1">
    <source>
        <dbReference type="SAM" id="MobiDB-lite"/>
    </source>
</evidence>
<feature type="compositionally biased region" description="Low complexity" evidence="1">
    <location>
        <begin position="112"/>
        <end position="128"/>
    </location>
</feature>
<sequence length="135" mass="16034">MYLAYLNYRQQKFKTMKYVILLIAVITVTQCKERCKNSNECRVDECCVQFSEYSTRCERRPKAGRICYKTEYMNEENSVYRGKCPCLEDMECKLWKGQNESPRKGRCEKIETTTPTRTTTHTNTTNNNNREDTSY</sequence>
<organism evidence="2">
    <name type="scientific">Hadrurus spadix</name>
    <dbReference type="NCBI Taxonomy" id="141984"/>
    <lineage>
        <taxon>Eukaryota</taxon>
        <taxon>Metazoa</taxon>
        <taxon>Ecdysozoa</taxon>
        <taxon>Arthropoda</taxon>
        <taxon>Chelicerata</taxon>
        <taxon>Arachnida</taxon>
        <taxon>Scorpiones</taxon>
        <taxon>Iurida</taxon>
        <taxon>Iuroidea</taxon>
        <taxon>Hadrurus</taxon>
    </lineage>
</organism>
<dbReference type="AlphaFoldDB" id="A0A1W7R952"/>
<reference evidence="2" key="1">
    <citation type="submission" date="2016-11" db="EMBL/GenBank/DDBJ databases">
        <title>Venom-gland transcriptomics and venom proteomics of the black-back scorpion (Hadrurus spadix) reveal detectability challenges and an unexplored realm of animal toxin diversity.</title>
        <authorList>
            <person name="Rokyta D.R."/>
            <person name="Ward M.J."/>
        </authorList>
    </citation>
    <scope>NUCLEOTIDE SEQUENCE</scope>
    <source>
        <tissue evidence="2">Venom gland</tissue>
    </source>
</reference>
<dbReference type="Gene3D" id="2.10.80.10">
    <property type="entry name" value="Lipase, subunit A"/>
    <property type="match status" value="1"/>
</dbReference>
<evidence type="ECO:0000313" key="2">
    <source>
        <dbReference type="EMBL" id="JAV47669.1"/>
    </source>
</evidence>
<name>A0A1W7R952_9SCOR</name>
<dbReference type="EMBL" id="GFAH01000720">
    <property type="protein sequence ID" value="JAV47669.1"/>
    <property type="molecule type" value="Transcribed_RNA"/>
</dbReference>
<feature type="compositionally biased region" description="Basic and acidic residues" evidence="1">
    <location>
        <begin position="101"/>
        <end position="111"/>
    </location>
</feature>